<name>A0ABP0F281_CLALP</name>
<organism evidence="3 4">
    <name type="scientific">Clavelina lepadiformis</name>
    <name type="common">Light-bulb sea squirt</name>
    <name type="synonym">Ascidia lepadiformis</name>
    <dbReference type="NCBI Taxonomy" id="159417"/>
    <lineage>
        <taxon>Eukaryota</taxon>
        <taxon>Metazoa</taxon>
        <taxon>Chordata</taxon>
        <taxon>Tunicata</taxon>
        <taxon>Ascidiacea</taxon>
        <taxon>Aplousobranchia</taxon>
        <taxon>Clavelinidae</taxon>
        <taxon>Clavelina</taxon>
    </lineage>
</organism>
<accession>A0ABP0F281</accession>
<dbReference type="EMBL" id="CAWYQH010000001">
    <property type="protein sequence ID" value="CAK8672529.1"/>
    <property type="molecule type" value="Genomic_DNA"/>
</dbReference>
<feature type="domain" description="PH" evidence="2">
    <location>
        <begin position="55"/>
        <end position="151"/>
    </location>
</feature>
<protein>
    <recommendedName>
        <fullName evidence="2">PH domain-containing protein</fullName>
    </recommendedName>
</protein>
<dbReference type="SUPFAM" id="SSF50729">
    <property type="entry name" value="PH domain-like"/>
    <property type="match status" value="2"/>
</dbReference>
<keyword evidence="4" id="KW-1185">Reference proteome</keyword>
<evidence type="ECO:0000259" key="2">
    <source>
        <dbReference type="SMART" id="SM00233"/>
    </source>
</evidence>
<reference evidence="3 4" key="1">
    <citation type="submission" date="2024-02" db="EMBL/GenBank/DDBJ databases">
        <authorList>
            <person name="Daric V."/>
            <person name="Darras S."/>
        </authorList>
    </citation>
    <scope>NUCLEOTIDE SEQUENCE [LARGE SCALE GENOMIC DNA]</scope>
</reference>
<dbReference type="SMART" id="SM00233">
    <property type="entry name" value="PH"/>
    <property type="match status" value="2"/>
</dbReference>
<comment type="caution">
    <text evidence="3">The sequence shown here is derived from an EMBL/GenBank/DDBJ whole genome shotgun (WGS) entry which is preliminary data.</text>
</comment>
<feature type="region of interest" description="Disordered" evidence="1">
    <location>
        <begin position="1"/>
        <end position="20"/>
    </location>
</feature>
<evidence type="ECO:0000256" key="1">
    <source>
        <dbReference type="SAM" id="MobiDB-lite"/>
    </source>
</evidence>
<evidence type="ECO:0000313" key="4">
    <source>
        <dbReference type="Proteomes" id="UP001642483"/>
    </source>
</evidence>
<proteinExistence type="predicted"/>
<sequence length="275" mass="31394">MASSSRRAPSPPKVPPAKLVKDVEEKLQKMNGSVHGNEHPPQYSFADCVPFVPKPFISGYLDKRVGDDGTKNITWARKFVEVSQGTLKFFNSKEEREDSGTGITLADSFVYIEQKRNIRLETKSGIRVFRAPNDLRALQWAHVISRFCMVTPTAEGFTKKLSGGKAIREDRYIRLNAEGILSWYKSDTDSEPRGSIQVRGERVSLDVNEIRTIYIETKERCYLFEFIDLYETNLWFAVLDWHSHRSPIKGPLAASNQCEDIRKKLIYGSLIEKAE</sequence>
<dbReference type="InterPro" id="IPR001849">
    <property type="entry name" value="PH_domain"/>
</dbReference>
<dbReference type="Gene3D" id="2.30.29.30">
    <property type="entry name" value="Pleckstrin-homology domain (PH domain)/Phosphotyrosine-binding domain (PTB)"/>
    <property type="match status" value="2"/>
</dbReference>
<gene>
    <name evidence="3" type="ORF">CVLEPA_LOCUS1468</name>
</gene>
<feature type="domain" description="PH" evidence="2">
    <location>
        <begin position="152"/>
        <end position="246"/>
    </location>
</feature>
<dbReference type="Pfam" id="PF00169">
    <property type="entry name" value="PH"/>
    <property type="match status" value="1"/>
</dbReference>
<evidence type="ECO:0000313" key="3">
    <source>
        <dbReference type="EMBL" id="CAK8672529.1"/>
    </source>
</evidence>
<dbReference type="InterPro" id="IPR011993">
    <property type="entry name" value="PH-like_dom_sf"/>
</dbReference>
<dbReference type="Proteomes" id="UP001642483">
    <property type="component" value="Unassembled WGS sequence"/>
</dbReference>